<evidence type="ECO:0000313" key="1">
    <source>
        <dbReference type="EMBL" id="GLB36657.1"/>
    </source>
</evidence>
<proteinExistence type="predicted"/>
<evidence type="ECO:0000313" key="2">
    <source>
        <dbReference type="Proteomes" id="UP001063166"/>
    </source>
</evidence>
<keyword evidence="2" id="KW-1185">Reference proteome</keyword>
<accession>A0A9P3UKR7</accession>
<comment type="caution">
    <text evidence="1">The sequence shown here is derived from an EMBL/GenBank/DDBJ whole genome shotgun (WGS) entry which is preliminary data.</text>
</comment>
<reference evidence="1" key="1">
    <citation type="submission" date="2022-07" db="EMBL/GenBank/DDBJ databases">
        <title>The genome of Lyophyllum shimeji provides insight into the initial evolution of ectomycorrhizal fungal genome.</title>
        <authorList>
            <person name="Kobayashi Y."/>
            <person name="Shibata T."/>
            <person name="Hirakawa H."/>
            <person name="Shigenobu S."/>
            <person name="Nishiyama T."/>
            <person name="Yamada A."/>
            <person name="Hasebe M."/>
            <person name="Kawaguchi M."/>
        </authorList>
    </citation>
    <scope>NUCLEOTIDE SEQUENCE</scope>
    <source>
        <strain evidence="1">AT787</strain>
    </source>
</reference>
<gene>
    <name evidence="1" type="ORF">LshimejAT787_0309440</name>
</gene>
<dbReference type="Proteomes" id="UP001063166">
    <property type="component" value="Unassembled WGS sequence"/>
</dbReference>
<protein>
    <submittedName>
        <fullName evidence="1">Uncharacterized protein</fullName>
    </submittedName>
</protein>
<name>A0A9P3UKR7_LYOSH</name>
<dbReference type="EMBL" id="BRPK01000003">
    <property type="protein sequence ID" value="GLB36657.1"/>
    <property type="molecule type" value="Genomic_DNA"/>
</dbReference>
<dbReference type="AlphaFoldDB" id="A0A9P3UKR7"/>
<dbReference type="OrthoDB" id="2506773at2759"/>
<organism evidence="1 2">
    <name type="scientific">Lyophyllum shimeji</name>
    <name type="common">Hon-shimeji</name>
    <name type="synonym">Tricholoma shimeji</name>
    <dbReference type="NCBI Taxonomy" id="47721"/>
    <lineage>
        <taxon>Eukaryota</taxon>
        <taxon>Fungi</taxon>
        <taxon>Dikarya</taxon>
        <taxon>Basidiomycota</taxon>
        <taxon>Agaricomycotina</taxon>
        <taxon>Agaricomycetes</taxon>
        <taxon>Agaricomycetidae</taxon>
        <taxon>Agaricales</taxon>
        <taxon>Tricholomatineae</taxon>
        <taxon>Lyophyllaceae</taxon>
        <taxon>Lyophyllum</taxon>
    </lineage>
</organism>
<sequence length="112" mass="12839">MVQSHCSKWRPPPGQSRFWYRGEMMPNGLPMKFDKDDSFPIRDLSTNSLRSSLDAVYTYSSANIDALSHTLGIPWEASKTVKFGFSVQYLGLVWDLQERTVSVSQAKKEKYL</sequence>